<feature type="region of interest" description="Disordered" evidence="1">
    <location>
        <begin position="55"/>
        <end position="123"/>
    </location>
</feature>
<dbReference type="Proteomes" id="UP000634660">
    <property type="component" value="Unassembled WGS sequence"/>
</dbReference>
<evidence type="ECO:0000313" key="3">
    <source>
        <dbReference type="Proteomes" id="UP000634660"/>
    </source>
</evidence>
<gene>
    <name evidence="2" type="ORF">GCM10010371_10450</name>
</gene>
<name>A0A918QKV3_9ACTN</name>
<comment type="caution">
    <text evidence="2">The sequence shown here is derived from an EMBL/GenBank/DDBJ whole genome shotgun (WGS) entry which is preliminary data.</text>
</comment>
<feature type="compositionally biased region" description="Low complexity" evidence="1">
    <location>
        <begin position="61"/>
        <end position="90"/>
    </location>
</feature>
<dbReference type="EMBL" id="BMVX01000003">
    <property type="protein sequence ID" value="GGZ52853.1"/>
    <property type="molecule type" value="Genomic_DNA"/>
</dbReference>
<reference evidence="2" key="2">
    <citation type="submission" date="2020-09" db="EMBL/GenBank/DDBJ databases">
        <authorList>
            <person name="Sun Q."/>
            <person name="Ohkuma M."/>
        </authorList>
    </citation>
    <scope>NUCLEOTIDE SEQUENCE</scope>
    <source>
        <strain evidence="2">JCM 4834</strain>
    </source>
</reference>
<organism evidence="2 3">
    <name type="scientific">Streptomyces subrutilus</name>
    <dbReference type="NCBI Taxonomy" id="36818"/>
    <lineage>
        <taxon>Bacteria</taxon>
        <taxon>Bacillati</taxon>
        <taxon>Actinomycetota</taxon>
        <taxon>Actinomycetes</taxon>
        <taxon>Kitasatosporales</taxon>
        <taxon>Streptomycetaceae</taxon>
        <taxon>Streptomyces</taxon>
    </lineage>
</organism>
<evidence type="ECO:0000256" key="1">
    <source>
        <dbReference type="SAM" id="MobiDB-lite"/>
    </source>
</evidence>
<dbReference type="AlphaFoldDB" id="A0A918QKV3"/>
<evidence type="ECO:0000313" key="2">
    <source>
        <dbReference type="EMBL" id="GGZ52853.1"/>
    </source>
</evidence>
<protein>
    <submittedName>
        <fullName evidence="2">Uncharacterized protein</fullName>
    </submittedName>
</protein>
<feature type="compositionally biased region" description="Pro residues" evidence="1">
    <location>
        <begin position="91"/>
        <end position="109"/>
    </location>
</feature>
<proteinExistence type="predicted"/>
<sequence>MTDEGWDLLAFVKQAENLSGGKVRFTTLPVEGFARNQDGEVNVVDDMKTKRLIAEQIGPKAAETAGAPGTAPSAPDAPGTSPAPSREASPPSSPASSPPSSPPASPVPSGPALQDGGGVPCVD</sequence>
<reference evidence="2" key="1">
    <citation type="journal article" date="2014" name="Int. J. Syst. Evol. Microbiol.">
        <title>Complete genome sequence of Corynebacterium casei LMG S-19264T (=DSM 44701T), isolated from a smear-ripened cheese.</title>
        <authorList>
            <consortium name="US DOE Joint Genome Institute (JGI-PGF)"/>
            <person name="Walter F."/>
            <person name="Albersmeier A."/>
            <person name="Kalinowski J."/>
            <person name="Ruckert C."/>
        </authorList>
    </citation>
    <scope>NUCLEOTIDE SEQUENCE</scope>
    <source>
        <strain evidence="2">JCM 4834</strain>
    </source>
</reference>
<accession>A0A918QKV3</accession>